<evidence type="ECO:0000256" key="4">
    <source>
        <dbReference type="ARBA" id="ARBA00023136"/>
    </source>
</evidence>
<keyword evidence="3 5" id="KW-1133">Transmembrane helix</keyword>
<comment type="subcellular location">
    <subcellularLocation>
        <location evidence="1">Membrane</location>
        <topology evidence="1">Multi-pass membrane protein</topology>
    </subcellularLocation>
</comment>
<dbReference type="EMBL" id="KN832883">
    <property type="protein sequence ID" value="KIM96928.1"/>
    <property type="molecule type" value="Genomic_DNA"/>
</dbReference>
<feature type="transmembrane region" description="Helical" evidence="5">
    <location>
        <begin position="417"/>
        <end position="440"/>
    </location>
</feature>
<dbReference type="Gene3D" id="1.20.1740.10">
    <property type="entry name" value="Amino acid/polyamine transporter I"/>
    <property type="match status" value="1"/>
</dbReference>
<evidence type="ECO:0000259" key="6">
    <source>
        <dbReference type="Pfam" id="PF00324"/>
    </source>
</evidence>
<dbReference type="PIRSF" id="PIRSF006060">
    <property type="entry name" value="AA_transporter"/>
    <property type="match status" value="1"/>
</dbReference>
<dbReference type="GO" id="GO:0016020">
    <property type="term" value="C:membrane"/>
    <property type="evidence" value="ECO:0007669"/>
    <property type="project" value="UniProtKB-SubCell"/>
</dbReference>
<reference evidence="7 8" key="1">
    <citation type="submission" date="2014-04" db="EMBL/GenBank/DDBJ databases">
        <authorList>
            <consortium name="DOE Joint Genome Institute"/>
            <person name="Kuo A."/>
            <person name="Martino E."/>
            <person name="Perotto S."/>
            <person name="Kohler A."/>
            <person name="Nagy L.G."/>
            <person name="Floudas D."/>
            <person name="Copeland A."/>
            <person name="Barry K.W."/>
            <person name="Cichocki N."/>
            <person name="Veneault-Fourrey C."/>
            <person name="LaButti K."/>
            <person name="Lindquist E.A."/>
            <person name="Lipzen A."/>
            <person name="Lundell T."/>
            <person name="Morin E."/>
            <person name="Murat C."/>
            <person name="Sun H."/>
            <person name="Tunlid A."/>
            <person name="Henrissat B."/>
            <person name="Grigoriev I.V."/>
            <person name="Hibbett D.S."/>
            <person name="Martin F."/>
            <person name="Nordberg H.P."/>
            <person name="Cantor M.N."/>
            <person name="Hua S.X."/>
        </authorList>
    </citation>
    <scope>NUCLEOTIDE SEQUENCE [LARGE SCALE GENOMIC DNA]</scope>
    <source>
        <strain evidence="7 8">Zn</strain>
    </source>
</reference>
<evidence type="ECO:0000256" key="5">
    <source>
        <dbReference type="SAM" id="Phobius"/>
    </source>
</evidence>
<gene>
    <name evidence="7" type="ORF">OIDMADRAFT_169710</name>
</gene>
<dbReference type="OrthoDB" id="3900342at2759"/>
<dbReference type="InterPro" id="IPR004841">
    <property type="entry name" value="AA-permease/SLC12A_dom"/>
</dbReference>
<reference evidence="8" key="2">
    <citation type="submission" date="2015-01" db="EMBL/GenBank/DDBJ databases">
        <title>Evolutionary Origins and Diversification of the Mycorrhizal Mutualists.</title>
        <authorList>
            <consortium name="DOE Joint Genome Institute"/>
            <consortium name="Mycorrhizal Genomics Consortium"/>
            <person name="Kohler A."/>
            <person name="Kuo A."/>
            <person name="Nagy L.G."/>
            <person name="Floudas D."/>
            <person name="Copeland A."/>
            <person name="Barry K.W."/>
            <person name="Cichocki N."/>
            <person name="Veneault-Fourrey C."/>
            <person name="LaButti K."/>
            <person name="Lindquist E.A."/>
            <person name="Lipzen A."/>
            <person name="Lundell T."/>
            <person name="Morin E."/>
            <person name="Murat C."/>
            <person name="Riley R."/>
            <person name="Ohm R."/>
            <person name="Sun H."/>
            <person name="Tunlid A."/>
            <person name="Henrissat B."/>
            <person name="Grigoriev I.V."/>
            <person name="Hibbett D.S."/>
            <person name="Martin F."/>
        </authorList>
    </citation>
    <scope>NUCLEOTIDE SEQUENCE [LARGE SCALE GENOMIC DNA]</scope>
    <source>
        <strain evidence="8">Zn</strain>
    </source>
</reference>
<organism evidence="7 8">
    <name type="scientific">Oidiodendron maius (strain Zn)</name>
    <dbReference type="NCBI Taxonomy" id="913774"/>
    <lineage>
        <taxon>Eukaryota</taxon>
        <taxon>Fungi</taxon>
        <taxon>Dikarya</taxon>
        <taxon>Ascomycota</taxon>
        <taxon>Pezizomycotina</taxon>
        <taxon>Leotiomycetes</taxon>
        <taxon>Leotiomycetes incertae sedis</taxon>
        <taxon>Myxotrichaceae</taxon>
        <taxon>Oidiodendron</taxon>
    </lineage>
</organism>
<accession>A0A0C3CDA7</accession>
<dbReference type="AlphaFoldDB" id="A0A0C3CDA7"/>
<feature type="transmembrane region" description="Helical" evidence="5">
    <location>
        <begin position="280"/>
        <end position="299"/>
    </location>
</feature>
<evidence type="ECO:0000313" key="8">
    <source>
        <dbReference type="Proteomes" id="UP000054321"/>
    </source>
</evidence>
<dbReference type="InParanoid" id="A0A0C3CDA7"/>
<dbReference type="InterPro" id="IPR050524">
    <property type="entry name" value="APC_YAT"/>
</dbReference>
<feature type="transmembrane region" description="Helical" evidence="5">
    <location>
        <begin position="446"/>
        <end position="466"/>
    </location>
</feature>
<dbReference type="GO" id="GO:0015171">
    <property type="term" value="F:amino acid transmembrane transporter activity"/>
    <property type="evidence" value="ECO:0007669"/>
    <property type="project" value="TreeGrafter"/>
</dbReference>
<name>A0A0C3CDA7_OIDMZ</name>
<sequence length="525" mass="58869">MGTVVSAIMSCLGEMTALMPVNAPMMEFPRRFLDRGVGFAIGWLYWLETAVTTADELTAVTQAIKFKYDDGRTSLSWPVGDSVDPAFWMTLFLILILLINMFPVKYFAELDYIFGCIKIIFITMLIIMMVVLATIKPRANAYYDQPIGVKYWNSPYSFFNPGYRVVDENGNVQRVIIGSTGRFLGEWRGIIKAIFSYTGMDVFAATAAESKALGNAESMKMAARKIVLRIVTLYCVAMVAGSLVVPYNHRFLNGEAQSVGASSIFVIAVVEAGLPGLAHFFNAIFILSAFSCAANFLFLSSRVLYTLALLEQTGPEWITRRLQQCHSGVPTRAVFVSGLLTLLGYMGRTGSPGERLDQISTNLSISYLIIYAVICAAYLKFYHILNDVKSHESVSEAQAACYNRDHPRYPYKSHGQWLRATYGMAACIILLLFNGVFAFLVDPFDYQNFLVAYIAVPLFIVLIAGYKIHKHGFKISKWGPERSCNLSGCIQVTGEKRKGRLVFPDRGFTKENWLTFTNWIWVWIK</sequence>
<dbReference type="PANTHER" id="PTHR43341">
    <property type="entry name" value="AMINO ACID PERMEASE"/>
    <property type="match status" value="1"/>
</dbReference>
<feature type="transmembrane region" description="Helical" evidence="5">
    <location>
        <begin position="329"/>
        <end position="347"/>
    </location>
</feature>
<dbReference type="STRING" id="913774.A0A0C3CDA7"/>
<proteinExistence type="predicted"/>
<feature type="transmembrane region" description="Helical" evidence="5">
    <location>
        <begin position="86"/>
        <end position="106"/>
    </location>
</feature>
<feature type="transmembrane region" description="Helical" evidence="5">
    <location>
        <begin position="112"/>
        <end position="135"/>
    </location>
</feature>
<evidence type="ECO:0000256" key="1">
    <source>
        <dbReference type="ARBA" id="ARBA00004141"/>
    </source>
</evidence>
<dbReference type="HOGENOM" id="CLU_007946_13_0_1"/>
<feature type="domain" description="Amino acid permease/ SLC12A" evidence="6">
    <location>
        <begin position="1"/>
        <end position="471"/>
    </location>
</feature>
<evidence type="ECO:0000313" key="7">
    <source>
        <dbReference type="EMBL" id="KIM96928.1"/>
    </source>
</evidence>
<dbReference type="PANTHER" id="PTHR43341:SF35">
    <property type="entry name" value="ACID TRANSPORTER, PUTATIVE-RELATED"/>
    <property type="match status" value="1"/>
</dbReference>
<feature type="transmembrane region" description="Helical" evidence="5">
    <location>
        <begin position="359"/>
        <end position="379"/>
    </location>
</feature>
<dbReference type="Proteomes" id="UP000054321">
    <property type="component" value="Unassembled WGS sequence"/>
</dbReference>
<protein>
    <recommendedName>
        <fullName evidence="6">Amino acid permease/ SLC12A domain-containing protein</fullName>
    </recommendedName>
</protein>
<keyword evidence="8" id="KW-1185">Reference proteome</keyword>
<evidence type="ECO:0000256" key="2">
    <source>
        <dbReference type="ARBA" id="ARBA00022692"/>
    </source>
</evidence>
<keyword evidence="2 5" id="KW-0812">Transmembrane</keyword>
<evidence type="ECO:0000256" key="3">
    <source>
        <dbReference type="ARBA" id="ARBA00022989"/>
    </source>
</evidence>
<feature type="transmembrane region" description="Helical" evidence="5">
    <location>
        <begin position="226"/>
        <end position="245"/>
    </location>
</feature>
<keyword evidence="4 5" id="KW-0472">Membrane</keyword>
<dbReference type="Pfam" id="PF00324">
    <property type="entry name" value="AA_permease"/>
    <property type="match status" value="1"/>
</dbReference>